<feature type="region of interest" description="Disordered" evidence="1">
    <location>
        <begin position="1"/>
        <end position="23"/>
    </location>
</feature>
<dbReference type="PROSITE" id="PS51819">
    <property type="entry name" value="VOC"/>
    <property type="match status" value="1"/>
</dbReference>
<dbReference type="SUPFAM" id="SSF54593">
    <property type="entry name" value="Glyoxalase/Bleomycin resistance protein/Dihydroxybiphenyl dioxygenase"/>
    <property type="match status" value="1"/>
</dbReference>
<accession>A0ABR4E7Y0</accession>
<dbReference type="EMBL" id="JBAWTH010000085">
    <property type="protein sequence ID" value="KAL2278543.1"/>
    <property type="molecule type" value="Genomic_DNA"/>
</dbReference>
<dbReference type="PANTHER" id="PTHR35006">
    <property type="entry name" value="GLYOXALASE FAMILY PROTEIN (AFU_ORTHOLOGUE AFUA_5G14830)"/>
    <property type="match status" value="1"/>
</dbReference>
<dbReference type="PANTHER" id="PTHR35006:SF2">
    <property type="entry name" value="GLYOXALASE FAMILY PROTEIN (AFU_ORTHOLOGUE AFUA_5G14830)"/>
    <property type="match status" value="1"/>
</dbReference>
<dbReference type="InterPro" id="IPR037523">
    <property type="entry name" value="VOC_core"/>
</dbReference>
<keyword evidence="4" id="KW-1185">Reference proteome</keyword>
<dbReference type="InterPro" id="IPR029068">
    <property type="entry name" value="Glyas_Bleomycin-R_OHBP_Dase"/>
</dbReference>
<feature type="domain" description="VOC" evidence="2">
    <location>
        <begin position="32"/>
        <end position="160"/>
    </location>
</feature>
<dbReference type="Proteomes" id="UP001600888">
    <property type="component" value="Unassembled WGS sequence"/>
</dbReference>
<dbReference type="InterPro" id="IPR004360">
    <property type="entry name" value="Glyas_Fos-R_dOase_dom"/>
</dbReference>
<gene>
    <name evidence="3" type="ORF">FJTKL_14291</name>
</gene>
<dbReference type="CDD" id="cd07262">
    <property type="entry name" value="VOC_like"/>
    <property type="match status" value="1"/>
</dbReference>
<protein>
    <recommendedName>
        <fullName evidence="2">VOC domain-containing protein</fullName>
    </recommendedName>
</protein>
<comment type="caution">
    <text evidence="3">The sequence shown here is derived from an EMBL/GenBank/DDBJ whole genome shotgun (WGS) entry which is preliminary data.</text>
</comment>
<evidence type="ECO:0000313" key="4">
    <source>
        <dbReference type="Proteomes" id="UP001600888"/>
    </source>
</evidence>
<evidence type="ECO:0000259" key="2">
    <source>
        <dbReference type="PROSITE" id="PS51819"/>
    </source>
</evidence>
<sequence length="164" mass="17731">MLTLPSGSSTYSAEHESLQTPPSTRINIQTKMIDHTQLSVAAADHKAVVAFYEAALKPLGYKKLLAFGPNEEAVGFGDGELAHSPMKTDWWVMASPTTPGNSHHAFRCKDRASVDAWYEAAIAAGAKDNGKPGLRPHYHAHYYGAFVIDPAGNNIEAVCHDVVE</sequence>
<dbReference type="Gene3D" id="3.10.180.10">
    <property type="entry name" value="2,3-Dihydroxybiphenyl 1,2-Dioxygenase, domain 1"/>
    <property type="match status" value="1"/>
</dbReference>
<evidence type="ECO:0000313" key="3">
    <source>
        <dbReference type="EMBL" id="KAL2278543.1"/>
    </source>
</evidence>
<reference evidence="3 4" key="1">
    <citation type="submission" date="2024-03" db="EMBL/GenBank/DDBJ databases">
        <title>A high-quality draft genome sequence of Diaporthe vaccinii, a causative agent of upright dieback and viscid rot disease in cranberry plants.</title>
        <authorList>
            <person name="Sarrasin M."/>
            <person name="Lang B.F."/>
            <person name="Burger G."/>
        </authorList>
    </citation>
    <scope>NUCLEOTIDE SEQUENCE [LARGE SCALE GENOMIC DNA]</scope>
    <source>
        <strain evidence="3 4">IS7</strain>
    </source>
</reference>
<organism evidence="3 4">
    <name type="scientific">Diaporthe vaccinii</name>
    <dbReference type="NCBI Taxonomy" id="105482"/>
    <lineage>
        <taxon>Eukaryota</taxon>
        <taxon>Fungi</taxon>
        <taxon>Dikarya</taxon>
        <taxon>Ascomycota</taxon>
        <taxon>Pezizomycotina</taxon>
        <taxon>Sordariomycetes</taxon>
        <taxon>Sordariomycetidae</taxon>
        <taxon>Diaporthales</taxon>
        <taxon>Diaporthaceae</taxon>
        <taxon>Diaporthe</taxon>
        <taxon>Diaporthe eres species complex</taxon>
    </lineage>
</organism>
<dbReference type="Pfam" id="PF00903">
    <property type="entry name" value="Glyoxalase"/>
    <property type="match status" value="1"/>
</dbReference>
<evidence type="ECO:0000256" key="1">
    <source>
        <dbReference type="SAM" id="MobiDB-lite"/>
    </source>
</evidence>
<name>A0ABR4E7Y0_9PEZI</name>
<proteinExistence type="predicted"/>